<feature type="transmembrane region" description="Helical" evidence="1">
    <location>
        <begin position="161"/>
        <end position="193"/>
    </location>
</feature>
<evidence type="ECO:0000313" key="3">
    <source>
        <dbReference type="Proteomes" id="UP001597233"/>
    </source>
</evidence>
<name>A0ABW4RHD8_9BACL</name>
<reference evidence="3" key="1">
    <citation type="journal article" date="2019" name="Int. J. Syst. Evol. Microbiol.">
        <title>The Global Catalogue of Microorganisms (GCM) 10K type strain sequencing project: providing services to taxonomists for standard genome sequencing and annotation.</title>
        <authorList>
            <consortium name="The Broad Institute Genomics Platform"/>
            <consortium name="The Broad Institute Genome Sequencing Center for Infectious Disease"/>
            <person name="Wu L."/>
            <person name="Ma J."/>
        </authorList>
    </citation>
    <scope>NUCLEOTIDE SEQUENCE [LARGE SCALE GENOMIC DNA]</scope>
    <source>
        <strain evidence="3">CCUG 54950</strain>
    </source>
</reference>
<feature type="transmembrane region" description="Helical" evidence="1">
    <location>
        <begin position="200"/>
        <end position="220"/>
    </location>
</feature>
<keyword evidence="3" id="KW-1185">Reference proteome</keyword>
<feature type="transmembrane region" description="Helical" evidence="1">
    <location>
        <begin position="273"/>
        <end position="291"/>
    </location>
</feature>
<evidence type="ECO:0008006" key="4">
    <source>
        <dbReference type="Google" id="ProtNLM"/>
    </source>
</evidence>
<sequence length="363" mass="42422">MKKNFFFVSVFSIYFYIFYSQMYRTEDGFFSDLPAHMDMAMQFFEGKGYLAHPGFYFLAKLLEIITPLDFKQASVCMLSIFATAIAYIIFKVIEKETEYAFEYTGMLMLVTAIFIPFFNHLYLGQASSNIYHNPTLIIVKPFAYLSLILFIRLLDQMNKKMFWWATIVLTLSVIMKPNFILAFLFTIPIYLLLKKANLKQWLLSAGMIVPTLFILAYQYVRTYNTETASSVVIDPFGVWNLWTPSPLFSFLLGTAFPLAIVIFRYRQVWNSKFLLCSWIGLVISYSQFILLAEGGYRFSHGNFAWGLQIFIALVFLFSVIEWIHWKKETFVGWKMSLVNIIFSLHLVSGSYYLIRIMLGYSIY</sequence>
<feature type="transmembrane region" description="Helical" evidence="1">
    <location>
        <begin position="303"/>
        <end position="323"/>
    </location>
</feature>
<feature type="transmembrane region" description="Helical" evidence="1">
    <location>
        <begin position="75"/>
        <end position="93"/>
    </location>
</feature>
<dbReference type="Proteomes" id="UP001597233">
    <property type="component" value="Unassembled WGS sequence"/>
</dbReference>
<dbReference type="EMBL" id="JBHUEH010000013">
    <property type="protein sequence ID" value="MFD1885682.1"/>
    <property type="molecule type" value="Genomic_DNA"/>
</dbReference>
<evidence type="ECO:0000256" key="1">
    <source>
        <dbReference type="SAM" id="Phobius"/>
    </source>
</evidence>
<keyword evidence="1" id="KW-1133">Transmembrane helix</keyword>
<gene>
    <name evidence="2" type="ORF">ACFSC9_09105</name>
</gene>
<keyword evidence="1" id="KW-0472">Membrane</keyword>
<proteinExistence type="predicted"/>
<protein>
    <recommendedName>
        <fullName evidence="4">Glycosyltransferase RgtA/B/C/D-like domain-containing protein</fullName>
    </recommendedName>
</protein>
<keyword evidence="1" id="KW-0812">Transmembrane</keyword>
<feature type="transmembrane region" description="Helical" evidence="1">
    <location>
        <begin position="49"/>
        <end position="68"/>
    </location>
</feature>
<feature type="transmembrane region" description="Helical" evidence="1">
    <location>
        <begin position="247"/>
        <end position="266"/>
    </location>
</feature>
<evidence type="ECO:0000313" key="2">
    <source>
        <dbReference type="EMBL" id="MFD1885682.1"/>
    </source>
</evidence>
<accession>A0ABW4RHD8</accession>
<feature type="transmembrane region" description="Helical" evidence="1">
    <location>
        <begin position="5"/>
        <end position="23"/>
    </location>
</feature>
<comment type="caution">
    <text evidence="2">The sequence shown here is derived from an EMBL/GenBank/DDBJ whole genome shotgun (WGS) entry which is preliminary data.</text>
</comment>
<dbReference type="RefSeq" id="WP_347327451.1">
    <property type="nucleotide sequence ID" value="NZ_JBCGUH010000032.1"/>
</dbReference>
<organism evidence="2 3">
    <name type="scientific">Paenibacillus wenxiniae</name>
    <dbReference type="NCBI Taxonomy" id="1636843"/>
    <lineage>
        <taxon>Bacteria</taxon>
        <taxon>Bacillati</taxon>
        <taxon>Bacillota</taxon>
        <taxon>Bacilli</taxon>
        <taxon>Bacillales</taxon>
        <taxon>Paenibacillaceae</taxon>
        <taxon>Paenibacillus</taxon>
    </lineage>
</organism>
<feature type="transmembrane region" description="Helical" evidence="1">
    <location>
        <begin position="135"/>
        <end position="155"/>
    </location>
</feature>
<feature type="transmembrane region" description="Helical" evidence="1">
    <location>
        <begin position="335"/>
        <end position="354"/>
    </location>
</feature>
<feature type="transmembrane region" description="Helical" evidence="1">
    <location>
        <begin position="105"/>
        <end position="123"/>
    </location>
</feature>